<keyword evidence="1" id="KW-0812">Transmembrane</keyword>
<proteinExistence type="predicted"/>
<dbReference type="GO" id="GO:0005548">
    <property type="term" value="F:phospholipid transporter activity"/>
    <property type="evidence" value="ECO:0007669"/>
    <property type="project" value="TreeGrafter"/>
</dbReference>
<dbReference type="InterPro" id="IPR030802">
    <property type="entry name" value="Permease_MalE"/>
</dbReference>
<dbReference type="AlphaFoldDB" id="A0A212KZA3"/>
<dbReference type="Pfam" id="PF02405">
    <property type="entry name" value="MlaE"/>
    <property type="match status" value="1"/>
</dbReference>
<evidence type="ECO:0008006" key="3">
    <source>
        <dbReference type="Google" id="ProtNLM"/>
    </source>
</evidence>
<evidence type="ECO:0000313" key="2">
    <source>
        <dbReference type="EMBL" id="SCM70602.1"/>
    </source>
</evidence>
<organism evidence="2">
    <name type="scientific">uncultured Desulfovibrio sp</name>
    <dbReference type="NCBI Taxonomy" id="167968"/>
    <lineage>
        <taxon>Bacteria</taxon>
        <taxon>Pseudomonadati</taxon>
        <taxon>Thermodesulfobacteriota</taxon>
        <taxon>Desulfovibrionia</taxon>
        <taxon>Desulfovibrionales</taxon>
        <taxon>Desulfovibrionaceae</taxon>
        <taxon>Desulfovibrio</taxon>
        <taxon>environmental samples</taxon>
    </lineage>
</organism>
<feature type="transmembrane region" description="Helical" evidence="1">
    <location>
        <begin position="344"/>
        <end position="369"/>
    </location>
</feature>
<reference evidence="2" key="1">
    <citation type="submission" date="2016-08" db="EMBL/GenBank/DDBJ databases">
        <authorList>
            <person name="Seilhamer J.J."/>
        </authorList>
    </citation>
    <scope>NUCLEOTIDE SEQUENCE</scope>
    <source>
        <strain evidence="2">86-1</strain>
    </source>
</reference>
<dbReference type="PANTHER" id="PTHR30188">
    <property type="entry name" value="ABC TRANSPORTER PERMEASE PROTEIN-RELATED"/>
    <property type="match status" value="1"/>
</dbReference>
<gene>
    <name evidence="2" type="ORF">KL86DES1_10508</name>
</gene>
<protein>
    <recommendedName>
        <fullName evidence="3">STAS domain-containing protein</fullName>
    </recommendedName>
</protein>
<feature type="transmembrane region" description="Helical" evidence="1">
    <location>
        <begin position="271"/>
        <end position="292"/>
    </location>
</feature>
<evidence type="ECO:0000256" key="1">
    <source>
        <dbReference type="SAM" id="Phobius"/>
    </source>
</evidence>
<dbReference type="EMBL" id="FMJC01000001">
    <property type="protein sequence ID" value="SCM70602.1"/>
    <property type="molecule type" value="Genomic_DNA"/>
</dbReference>
<dbReference type="GO" id="GO:0043190">
    <property type="term" value="C:ATP-binding cassette (ABC) transporter complex"/>
    <property type="evidence" value="ECO:0007669"/>
    <property type="project" value="InterPro"/>
</dbReference>
<feature type="transmembrane region" description="Helical" evidence="1">
    <location>
        <begin position="169"/>
        <end position="192"/>
    </location>
</feature>
<keyword evidence="1" id="KW-1133">Transmembrane helix</keyword>
<keyword evidence="1" id="KW-0472">Membrane</keyword>
<name>A0A212KZA3_9BACT</name>
<dbReference type="PANTHER" id="PTHR30188:SF3">
    <property type="entry name" value="ABC TRANSPORTER PERMEASE"/>
    <property type="match status" value="1"/>
</dbReference>
<sequence length="375" mass="39781">METSPQVTASIQGPLLHVSVGGGWNIDTAWPPEAEAALNSLADQSIHELCLESDGLETWDSSLLVFLVQLTKAAEDRKLRIQNHLPEGLERLLKLAFAVPAKAGSDRKKESLSFVQRVGQATIDLPPRVTDFVNFVGEVTLAVGRLIVGRSQMRPQDLLAAMQECGVQALPIISITSMLFGLILAFVGAVQLTQFGAQIYVAGLVGIGMLRVMGAIMVGVVMAGRVGAAYAALIGTMQVNEEVDALATLGISPIDFLVLPRVVALTAMIPLLTLYADLMGVIGGYVVAITMLKINPMEYVNATMQMVPYKHVFIGLTYGTVFGVIIALTGCFQGMRCGRSAQAVGQATTTAVVQAIVGIIVATAIITVICNVMDI</sequence>
<feature type="transmembrane region" description="Helical" evidence="1">
    <location>
        <begin position="312"/>
        <end position="332"/>
    </location>
</feature>
<feature type="transmembrane region" description="Helical" evidence="1">
    <location>
        <begin position="199"/>
        <end position="223"/>
    </location>
</feature>
<accession>A0A212KZA3</accession>